<feature type="binding site" evidence="4">
    <location>
        <position position="684"/>
    </location>
    <ligand>
        <name>Zn(2+)</name>
        <dbReference type="ChEBI" id="CHEBI:29105"/>
        <label>2</label>
    </ligand>
</feature>
<sequence>MPDGASEIGAKDITFQMAKRSPGKKARVILGGGRTTWRPKQKDVNYDGFNCWRTDGLNLIESWMNKSNVLGMENMKGRYVTTKDELLELDYENTDYVLGLFSESHMEYVSAEKDSNSQPSISEMTESALKILQKNPKGFFLMVEGAKIDKGHHEGKANRALMETSAFDDAVLTALNMTSEEDTLIIVTADHGHSISFGAYEQRGVDVRGPSDTMKGVDKKSLPILVYANSPGFNKHYDVDEEKQIIRKEMKDLKYTDPDFLNPAAVQSWESTHSAADVPIYARGPWAHFFHSVHEQSYVAHVMSYGACIGPHADRCDDNGGSNVFKGSLFITLCSIFLILDVQSAVFSPSSRGKPKNEDQKYWMDFGKEELRVAEELYRKRINTEKARNIILFIGDGMGLPTISATRIFKAQSQGSTRGGEESYLSFDKFPHIGLSKVYNVDAQSPDSAATASALYSGIKTNYYCVGLDNSCKKGSLESHVNESAWVTNIMTWSQLANKSTGFVTTSRVSHATPSSLVAHSALRKWECDKAMPDGASEIGAKDITFQMAKRSPGKKARVILGGGRTTWRPKQKDVNYDGFNCWRTDGLNLIESWMNKSNVLGMENMKGRYVTTKDELLELDYENTDYVLGLFSESHMEYVSAEKDSNSQPSISEMTESALKILQKNPKGFFLMVEGAKIDKGHHEGKANRALMETSAFDDAVLTALNMTSEEDTLIIVTADHGHSISFGAYEQRGVDSLPILAYANSPGFNKHYDVDEEKTIIRKEMKDLKYTDPDFLNPAGVQNWESMHAAHGHTSYIQSMNKAM</sequence>
<keyword evidence="4" id="KW-0862">Zinc</keyword>
<dbReference type="Pfam" id="PF00245">
    <property type="entry name" value="Alk_phosphatase"/>
    <property type="match status" value="2"/>
</dbReference>
<comment type="similarity">
    <text evidence="5">Belongs to the alkaline phosphatase family.</text>
</comment>
<evidence type="ECO:0000256" key="1">
    <source>
        <dbReference type="ARBA" id="ARBA00012647"/>
    </source>
</evidence>
<dbReference type="EMBL" id="HG994585">
    <property type="protein sequence ID" value="CAF2976854.1"/>
    <property type="molecule type" value="Genomic_DNA"/>
</dbReference>
<dbReference type="CDD" id="cd16012">
    <property type="entry name" value="ALP"/>
    <property type="match status" value="2"/>
</dbReference>
<feature type="binding site" evidence="4">
    <location>
        <position position="675"/>
    </location>
    <ligand>
        <name>Mg(2+)</name>
        <dbReference type="ChEBI" id="CHEBI:18420"/>
    </ligand>
</feature>
<dbReference type="AlphaFoldDB" id="A0A7R8CZR5"/>
<keyword evidence="4" id="KW-0479">Metal-binding</keyword>
<dbReference type="OrthoDB" id="5818554at2759"/>
<evidence type="ECO:0000256" key="2">
    <source>
        <dbReference type="ARBA" id="ARBA00022553"/>
    </source>
</evidence>
<keyword evidence="2" id="KW-0597">Phosphoprotein</keyword>
<feature type="active site" description="Phosphoserine intermediate" evidence="3">
    <location>
        <position position="448"/>
    </location>
</feature>
<name>A0A7R8CZR5_LEPSM</name>
<dbReference type="Gene3D" id="3.40.720.10">
    <property type="entry name" value="Alkaline Phosphatase, subunit A"/>
    <property type="match status" value="2"/>
</dbReference>
<dbReference type="PANTHER" id="PTHR11596">
    <property type="entry name" value="ALKALINE PHOSPHATASE"/>
    <property type="match status" value="1"/>
</dbReference>
<dbReference type="PRINTS" id="PR00113">
    <property type="entry name" value="ALKPHPHTASE"/>
</dbReference>
<dbReference type="InterPro" id="IPR001952">
    <property type="entry name" value="Alkaline_phosphatase"/>
</dbReference>
<evidence type="ECO:0000256" key="3">
    <source>
        <dbReference type="PIRSR" id="PIRSR601952-1"/>
    </source>
</evidence>
<reference evidence="6" key="1">
    <citation type="submission" date="2021-02" db="EMBL/GenBank/DDBJ databases">
        <authorList>
            <person name="Bekaert M."/>
        </authorList>
    </citation>
    <scope>NUCLEOTIDE SEQUENCE</scope>
    <source>
        <strain evidence="6">IoA-00</strain>
    </source>
</reference>
<keyword evidence="6" id="KW-0378">Hydrolase</keyword>
<feature type="binding site" evidence="4">
    <location>
        <position position="511"/>
    </location>
    <ligand>
        <name>Mg(2+)</name>
        <dbReference type="ChEBI" id="CHEBI:18420"/>
    </ligand>
</feature>
<accession>A0A7R8CZR5</accession>
<feature type="binding site" evidence="4">
    <location>
        <position position="722"/>
    </location>
    <ligand>
        <name>Zn(2+)</name>
        <dbReference type="ChEBI" id="CHEBI:29105"/>
        <label>2</label>
    </ligand>
</feature>
<feature type="binding site" evidence="4">
    <location>
        <position position="396"/>
    </location>
    <ligand>
        <name>Zn(2+)</name>
        <dbReference type="ChEBI" id="CHEBI:29105"/>
        <label>2</label>
    </ligand>
</feature>
<evidence type="ECO:0000313" key="7">
    <source>
        <dbReference type="Proteomes" id="UP000675881"/>
    </source>
</evidence>
<dbReference type="Proteomes" id="UP000675881">
    <property type="component" value="Chromosome 6"/>
</dbReference>
<feature type="binding site" evidence="4">
    <location>
        <position position="396"/>
    </location>
    <ligand>
        <name>Mg(2+)</name>
        <dbReference type="ChEBI" id="CHEBI:18420"/>
    </ligand>
</feature>
<dbReference type="GO" id="GO:0004035">
    <property type="term" value="F:alkaline phosphatase activity"/>
    <property type="evidence" value="ECO:0007669"/>
    <property type="project" value="UniProtKB-EC"/>
</dbReference>
<feature type="binding site" evidence="4">
    <location>
        <position position="513"/>
    </location>
    <ligand>
        <name>Mg(2+)</name>
        <dbReference type="ChEBI" id="CHEBI:18420"/>
    </ligand>
</feature>
<comment type="cofactor">
    <cofactor evidence="4">
        <name>Mg(2+)</name>
        <dbReference type="ChEBI" id="CHEBI:18420"/>
    </cofactor>
    <text evidence="4">Binds 1 Mg(2+) ion.</text>
</comment>
<dbReference type="SMART" id="SM00098">
    <property type="entry name" value="alkPPc"/>
    <property type="match status" value="2"/>
</dbReference>
<evidence type="ECO:0000256" key="4">
    <source>
        <dbReference type="PIRSR" id="PIRSR601952-2"/>
    </source>
</evidence>
<dbReference type="SUPFAM" id="SSF53649">
    <property type="entry name" value="Alkaline phosphatase-like"/>
    <property type="match status" value="2"/>
</dbReference>
<evidence type="ECO:0000256" key="5">
    <source>
        <dbReference type="RuleBase" id="RU003946"/>
    </source>
</evidence>
<gene>
    <name evidence="6" type="ORF">LSAA_12471</name>
</gene>
<feature type="binding site" evidence="4">
    <location>
        <position position="680"/>
    </location>
    <ligand>
        <name>Zn(2+)</name>
        <dbReference type="ChEBI" id="CHEBI:29105"/>
        <label>2</label>
    </ligand>
</feature>
<evidence type="ECO:0000313" key="6">
    <source>
        <dbReference type="EMBL" id="CAF2976854.1"/>
    </source>
</evidence>
<dbReference type="PANTHER" id="PTHR11596:SF5">
    <property type="entry name" value="ALKALINE PHOSPHATASE"/>
    <property type="match status" value="1"/>
</dbReference>
<dbReference type="InterPro" id="IPR017850">
    <property type="entry name" value="Alkaline_phosphatase_core_sf"/>
</dbReference>
<keyword evidence="7" id="KW-1185">Reference proteome</keyword>
<dbReference type="EC" id="3.1.3.1" evidence="1"/>
<keyword evidence="4" id="KW-0460">Magnesium</keyword>
<comment type="cofactor">
    <cofactor evidence="4">
        <name>Zn(2+)</name>
        <dbReference type="ChEBI" id="CHEBI:29105"/>
    </cofactor>
    <text evidence="4">Binds 2 Zn(2+) ions.</text>
</comment>
<organism evidence="6 7">
    <name type="scientific">Lepeophtheirus salmonis</name>
    <name type="common">Salmon louse</name>
    <name type="synonym">Caligus salmonis</name>
    <dbReference type="NCBI Taxonomy" id="72036"/>
    <lineage>
        <taxon>Eukaryota</taxon>
        <taxon>Metazoa</taxon>
        <taxon>Ecdysozoa</taxon>
        <taxon>Arthropoda</taxon>
        <taxon>Crustacea</taxon>
        <taxon>Multicrustacea</taxon>
        <taxon>Hexanauplia</taxon>
        <taxon>Copepoda</taxon>
        <taxon>Siphonostomatoida</taxon>
        <taxon>Caligidae</taxon>
        <taxon>Lepeophtheirus</taxon>
    </lineage>
</organism>
<dbReference type="GO" id="GO:0046872">
    <property type="term" value="F:metal ion binding"/>
    <property type="evidence" value="ECO:0007669"/>
    <property type="project" value="UniProtKB-KW"/>
</dbReference>
<protein>
    <recommendedName>
        <fullName evidence="1">alkaline phosphatase</fullName>
        <ecNumber evidence="1">3.1.3.1</ecNumber>
    </recommendedName>
</protein>
<proteinExistence type="inferred from homology"/>
<feature type="binding site" evidence="4">
    <location>
        <position position="721"/>
    </location>
    <ligand>
        <name>Zn(2+)</name>
        <dbReference type="ChEBI" id="CHEBI:29105"/>
        <label>2</label>
    </ligand>
</feature>